<keyword evidence="2" id="KW-1185">Reference proteome</keyword>
<comment type="caution">
    <text evidence="1">The sequence shown here is derived from an EMBL/GenBank/DDBJ whole genome shotgun (WGS) entry which is preliminary data.</text>
</comment>
<dbReference type="Gene3D" id="3.20.20.80">
    <property type="entry name" value="Glycosidases"/>
    <property type="match status" value="1"/>
</dbReference>
<dbReference type="Pfam" id="PF14871">
    <property type="entry name" value="GHL6"/>
    <property type="match status" value="1"/>
</dbReference>
<dbReference type="Gene3D" id="3.40.50.880">
    <property type="match status" value="1"/>
</dbReference>
<reference evidence="1 2" key="1">
    <citation type="journal article" date="2019" name="Int. J. Syst. Evol. Microbiol.">
        <title>The Global Catalogue of Microorganisms (GCM) 10K type strain sequencing project: providing services to taxonomists for standard genome sequencing and annotation.</title>
        <authorList>
            <consortium name="The Broad Institute Genomics Platform"/>
            <consortium name="The Broad Institute Genome Sequencing Center for Infectious Disease"/>
            <person name="Wu L."/>
            <person name="Ma J."/>
        </authorList>
    </citation>
    <scope>NUCLEOTIDE SEQUENCE [LARGE SCALE GENOMIC DNA]</scope>
    <source>
        <strain evidence="1 2">JCM 11117</strain>
    </source>
</reference>
<dbReference type="PANTHER" id="PTHR43405">
    <property type="entry name" value="GLYCOSYL HYDROLASE DIGH"/>
    <property type="match status" value="1"/>
</dbReference>
<name>A0ABN1PJ32_9PSEU</name>
<protein>
    <submittedName>
        <fullName evidence="1">Family 10 glycosylhydrolase</fullName>
    </submittedName>
</protein>
<dbReference type="InterPro" id="IPR028212">
    <property type="entry name" value="GHL6"/>
</dbReference>
<gene>
    <name evidence="1" type="ORF">GCM10009559_15490</name>
</gene>
<organism evidence="1 2">
    <name type="scientific">Pseudonocardia zijingensis</name>
    <dbReference type="NCBI Taxonomy" id="153376"/>
    <lineage>
        <taxon>Bacteria</taxon>
        <taxon>Bacillati</taxon>
        <taxon>Actinomycetota</taxon>
        <taxon>Actinomycetes</taxon>
        <taxon>Pseudonocardiales</taxon>
        <taxon>Pseudonocardiaceae</taxon>
        <taxon>Pseudonocardia</taxon>
    </lineage>
</organism>
<dbReference type="Proteomes" id="UP001499967">
    <property type="component" value="Unassembled WGS sequence"/>
</dbReference>
<evidence type="ECO:0000313" key="2">
    <source>
        <dbReference type="Proteomes" id="UP001499967"/>
    </source>
</evidence>
<dbReference type="SUPFAM" id="SSF51445">
    <property type="entry name" value="(Trans)glycosidases"/>
    <property type="match status" value="1"/>
</dbReference>
<sequence>MSDREQWWTAPFEMFQTNLREVDAGMDVEDVADRIVAFGADTWLVNAGGILSFYPTDLPFQTRNPHLADRPSGDLLGDAIRAAHDRGLRLVARMDFSKVSLAIAQQHPEWCFVDPDGEWQVYNGLVSVSPSAGYYQEKVVDVLDEVLDRYDVDGFFFNWFGFNEVDYSGRYRGVDHNPAVREGFAAYSGGRPLPTSSDSPDYDLWRRYAAGVIADLNARFAAHVRGRGPHVGLIRSDITFHEANNAVGRPLWHHATGAAVSAFRAHRPATPVVVNSVAFLDMPYRLAGEQPEHFAQYLVQAISRGANPSTYIMGAPGDIPYGALDAAGEVTRFHDRHRDTYAGLRPCSTIGLVRPDRLAQPLDRAAESVTEFRGLYEALQQTHLAFDVLPQEGLAELATTGGLDGYRVLVLPDVDGLAPEAAEALDAAVARGARLLLTGVSGFGADGAAVLRSAPGERITATAAGPEELMAVYAAEPGQRGGRRFDGPILPVHGALHTVQPRAGATVRLDVLGAAPFGPPEKAYGNEPDGRPAALEVGYGDGAVVSVPWTIGRSYHDLGLTTIRDLVAALVTGLHAGVHPAAGADLPEQAEITVQRGPAGTVVHVLNTSGARRASFGPPIPLRGGTVRVPTGTPDATAHALVAGTDCPTSWHEGVLTVQVPDVDLFDVIVVPDPRNGAA</sequence>
<dbReference type="PANTHER" id="PTHR43405:SF1">
    <property type="entry name" value="GLYCOSYL HYDROLASE DIGH"/>
    <property type="match status" value="1"/>
</dbReference>
<dbReference type="RefSeq" id="WP_343940473.1">
    <property type="nucleotide sequence ID" value="NZ_BAAAHP010000045.1"/>
</dbReference>
<dbReference type="InterPro" id="IPR052177">
    <property type="entry name" value="Divisome_Glycosyl_Hydrolase"/>
</dbReference>
<dbReference type="InterPro" id="IPR029062">
    <property type="entry name" value="Class_I_gatase-like"/>
</dbReference>
<dbReference type="SUPFAM" id="SSF52317">
    <property type="entry name" value="Class I glutamine amidotransferase-like"/>
    <property type="match status" value="1"/>
</dbReference>
<evidence type="ECO:0000313" key="1">
    <source>
        <dbReference type="EMBL" id="GAA0928994.1"/>
    </source>
</evidence>
<proteinExistence type="predicted"/>
<dbReference type="InterPro" id="IPR017853">
    <property type="entry name" value="GH"/>
</dbReference>
<accession>A0ABN1PJ32</accession>
<dbReference type="EMBL" id="BAAAHP010000045">
    <property type="protein sequence ID" value="GAA0928994.1"/>
    <property type="molecule type" value="Genomic_DNA"/>
</dbReference>